<accession>A0ABU9GMD1</accession>
<reference evidence="1 2" key="1">
    <citation type="submission" date="2024-02" db="EMBL/GenBank/DDBJ databases">
        <title>Bacteria isolated from the canopy kelp, Nereocystis luetkeana.</title>
        <authorList>
            <person name="Pfister C.A."/>
            <person name="Younker I.T."/>
            <person name="Light S.H."/>
        </authorList>
    </citation>
    <scope>NUCLEOTIDE SEQUENCE [LARGE SCALE GENOMIC DNA]</scope>
    <source>
        <strain evidence="1 2">TI.1.05</strain>
    </source>
</reference>
<comment type="caution">
    <text evidence="1">The sequence shown here is derived from an EMBL/GenBank/DDBJ whole genome shotgun (WGS) entry which is preliminary data.</text>
</comment>
<sequence length="180" mass="21496">MLNAPLNLTGHNEPDVFDHLYPFFEQDFITVDTYINNQIYVDPKGQGMRDGKEEVFWHITTREKSKTVKQGKQMVKIKTRPFDPDRAARISWIKPMLVNHSDPCIKLFYRKETKGKKPVRLYFWAHQHDFVVIVQKLGNANSFLVTSFYITETYKRDSYEKWYTEYTQGNKPELLNCEWF</sequence>
<evidence type="ECO:0000313" key="2">
    <source>
        <dbReference type="Proteomes" id="UP001369082"/>
    </source>
</evidence>
<dbReference type="RefSeq" id="WP_341596392.1">
    <property type="nucleotide sequence ID" value="NZ_JBAKAZ010000005.1"/>
</dbReference>
<proteinExistence type="predicted"/>
<evidence type="ECO:0008006" key="3">
    <source>
        <dbReference type="Google" id="ProtNLM"/>
    </source>
</evidence>
<keyword evidence="2" id="KW-1185">Reference proteome</keyword>
<protein>
    <recommendedName>
        <fullName evidence="3">RlfB protein</fullName>
    </recommendedName>
</protein>
<dbReference type="EMBL" id="JBAKAZ010000005">
    <property type="protein sequence ID" value="MEL0628440.1"/>
    <property type="molecule type" value="Genomic_DNA"/>
</dbReference>
<name>A0ABU9GMD1_9GAMM</name>
<dbReference type="Proteomes" id="UP001369082">
    <property type="component" value="Unassembled WGS sequence"/>
</dbReference>
<organism evidence="1 2">
    <name type="scientific">Psychromonas aquatilis</name>
    <dbReference type="NCBI Taxonomy" id="2005072"/>
    <lineage>
        <taxon>Bacteria</taxon>
        <taxon>Pseudomonadati</taxon>
        <taxon>Pseudomonadota</taxon>
        <taxon>Gammaproteobacteria</taxon>
        <taxon>Alteromonadales</taxon>
        <taxon>Psychromonadaceae</taxon>
        <taxon>Psychromonas</taxon>
    </lineage>
</organism>
<gene>
    <name evidence="1" type="ORF">V6256_02370</name>
</gene>
<evidence type="ECO:0000313" key="1">
    <source>
        <dbReference type="EMBL" id="MEL0628440.1"/>
    </source>
</evidence>